<evidence type="ECO:0000313" key="1">
    <source>
        <dbReference type="EMBL" id="GEA29045.1"/>
    </source>
</evidence>
<dbReference type="AlphaFoldDB" id="A0A5J4FEW0"/>
<gene>
    <name evidence="1" type="ORF">MiAbW_03627</name>
</gene>
<organism evidence="1 2">
    <name type="scientific">Microcystis aeruginosa NIES-4325</name>
    <dbReference type="NCBI Taxonomy" id="2569534"/>
    <lineage>
        <taxon>Bacteria</taxon>
        <taxon>Bacillati</taxon>
        <taxon>Cyanobacteriota</taxon>
        <taxon>Cyanophyceae</taxon>
        <taxon>Oscillatoriophycideae</taxon>
        <taxon>Chroococcales</taxon>
        <taxon>Microcystaceae</taxon>
        <taxon>Microcystis</taxon>
    </lineage>
</organism>
<protein>
    <submittedName>
        <fullName evidence="1">Uncharacterized protein</fullName>
    </submittedName>
</protein>
<dbReference type="Proteomes" id="UP000376575">
    <property type="component" value="Unassembled WGS sequence"/>
</dbReference>
<comment type="caution">
    <text evidence="1">The sequence shown here is derived from an EMBL/GenBank/DDBJ whole genome shotgun (WGS) entry which is preliminary data.</text>
</comment>
<name>A0A5J4FEW0_MICAE</name>
<proteinExistence type="predicted"/>
<evidence type="ECO:0000313" key="2">
    <source>
        <dbReference type="Proteomes" id="UP000376575"/>
    </source>
</evidence>
<reference evidence="1 2" key="1">
    <citation type="journal article" date="2019" name="FEMS Microbiol. Lett.">
        <title>A novel salt-tolerant genotype illuminates the sucrose gene evolution in freshwater bloom-forming cyanobacterium Microcystis aeruginosa.</title>
        <authorList>
            <person name="Tanabe Y."/>
            <person name="Yamaguchi H."/>
            <person name="Sano T."/>
            <person name="Kawachi M."/>
        </authorList>
    </citation>
    <scope>NUCLEOTIDE SEQUENCE [LARGE SCALE GENOMIC DNA]</scope>
    <source>
        <strain evidence="1 2">NIES-4325</strain>
    </source>
</reference>
<accession>A0A5J4FEW0</accession>
<dbReference type="EMBL" id="BJKP01000083">
    <property type="protein sequence ID" value="GEA29045.1"/>
    <property type="molecule type" value="Genomic_DNA"/>
</dbReference>
<dbReference type="RefSeq" id="WP_151697340.1">
    <property type="nucleotide sequence ID" value="NZ_BJKP01000083.1"/>
</dbReference>
<sequence length="107" mass="12173">MNKENDSIALVVAPVHDLMFHHLAVAVTLLRITRDNISLCIQMTSLYIESLPKDSLYRPSRTIFHSRKSLKATLLEIDKLIKKVELDCDRSLKNGSTAYDTDEVTNE</sequence>